<accession>A0A366X8B1</accession>
<gene>
    <name evidence="1" type="ORF">DS909_01840</name>
</gene>
<evidence type="ECO:0000313" key="1">
    <source>
        <dbReference type="EMBL" id="RBW61481.1"/>
    </source>
</evidence>
<dbReference type="EMBL" id="QOCE01000005">
    <property type="protein sequence ID" value="RBW61481.1"/>
    <property type="molecule type" value="Genomic_DNA"/>
</dbReference>
<dbReference type="Proteomes" id="UP000252706">
    <property type="component" value="Unassembled WGS sequence"/>
</dbReference>
<dbReference type="AlphaFoldDB" id="A0A366X8B1"/>
<evidence type="ECO:0000313" key="2">
    <source>
        <dbReference type="Proteomes" id="UP000252706"/>
    </source>
</evidence>
<protein>
    <submittedName>
        <fullName evidence="1">Uncharacterized protein</fullName>
    </submittedName>
</protein>
<comment type="caution">
    <text evidence="1">The sequence shown here is derived from an EMBL/GenBank/DDBJ whole genome shotgun (WGS) entry which is preliminary data.</text>
</comment>
<organism evidence="1 2">
    <name type="scientific">Phaeobacter gallaeciensis</name>
    <dbReference type="NCBI Taxonomy" id="60890"/>
    <lineage>
        <taxon>Bacteria</taxon>
        <taxon>Pseudomonadati</taxon>
        <taxon>Pseudomonadota</taxon>
        <taxon>Alphaproteobacteria</taxon>
        <taxon>Rhodobacterales</taxon>
        <taxon>Roseobacteraceae</taxon>
        <taxon>Phaeobacter</taxon>
    </lineage>
</organism>
<name>A0A366X8B1_9RHOB</name>
<reference evidence="1 2" key="1">
    <citation type="submission" date="2018-07" db="EMBL/GenBank/DDBJ databases">
        <title>Modular assembly of carbohydrate-degrading microbial communities in the ocean.</title>
        <authorList>
            <person name="Enke T.N."/>
            <person name="Datta M.S."/>
            <person name="Schwartzman J.A."/>
            <person name="Cermak N."/>
            <person name="Schmitz D.A."/>
            <person name="Barrere J."/>
            <person name="Cordero O.X."/>
        </authorList>
    </citation>
    <scope>NUCLEOTIDE SEQUENCE [LARGE SCALE GENOMIC DNA]</scope>
    <source>
        <strain evidence="1 2">C3M10</strain>
    </source>
</reference>
<proteinExistence type="predicted"/>
<sequence length="76" mass="8397">MAGCQTFGKVSDLWADWSTFLCCVECQQGLGTILAGPLRNMKAVSWQCTYLTKGGTKAKLVFIAQKVRFKKGLSLY</sequence>